<evidence type="ECO:0000313" key="7">
    <source>
        <dbReference type="Proteomes" id="UP000238701"/>
    </source>
</evidence>
<evidence type="ECO:0000256" key="1">
    <source>
        <dbReference type="ARBA" id="ARBA00022553"/>
    </source>
</evidence>
<sequence>MRSSPRSVADYFILFLLALAAVLSFSAPGFSSAYNGHPKLIVVIVIDQFRGDYLERYRDQFGDAGFRLLLDHGAYFPNCNFNYANTRTAPGHSTLFTGAYSNGHGIVANEWWDPSKKRMVTSVEDDATKLVGAAEDKAGASPHNLLADTLGDELKLATQGQSRVFALSLKDRAAVLPGGFAADAAYWIEPKTGAWVTSTYYRNELPRWVQDFNSSRPPKYWDREWKDAQGKLLGSTAHRGGKKSSDAGFYEVVGSTAFGNDYEFEFARELVVYENVGRGPATDLLSISLSPNDILGHQAGPDSPAMRQMALDLDRQLADFFNFLGHQIGLADVWIALSADHGVSAMPDVAKKLRIPAANLGVAKVEAQINAALTAKFSPGHAAAYVKLDYPLAWLDQDAFAAAHLKEREAERAVGEAMKQAGLRDFYTKSQLAEGEVPDTALGRKYLNSYSPEGGWYVMGVPDIYTVGPGSGTDHVSPYNYDTHVPLAIYGLPFQPGTYRTSVETVDLAPTLASLVGINAPTHSVGRVLTEALAPAHHAASSGANAGEGQP</sequence>
<dbReference type="Proteomes" id="UP000238701">
    <property type="component" value="Unassembled WGS sequence"/>
</dbReference>
<evidence type="ECO:0000256" key="4">
    <source>
        <dbReference type="PIRSR" id="PIRSR031924-50"/>
    </source>
</evidence>
<dbReference type="OrthoDB" id="9771966at2"/>
<keyword evidence="3" id="KW-0732">Signal</keyword>
<dbReference type="InterPro" id="IPR002591">
    <property type="entry name" value="Phosphodiest/P_Trfase"/>
</dbReference>
<dbReference type="EMBL" id="OMOD01000152">
    <property type="protein sequence ID" value="SPF45278.1"/>
    <property type="molecule type" value="Genomic_DNA"/>
</dbReference>
<dbReference type="GO" id="GO:0046872">
    <property type="term" value="F:metal ion binding"/>
    <property type="evidence" value="ECO:0007669"/>
    <property type="project" value="UniProtKB-KW"/>
</dbReference>
<evidence type="ECO:0000256" key="3">
    <source>
        <dbReference type="ARBA" id="ARBA00022729"/>
    </source>
</evidence>
<dbReference type="InterPro" id="IPR026263">
    <property type="entry name" value="Alkaline_phosphatase_prok"/>
</dbReference>
<organism evidence="6 7">
    <name type="scientific">Candidatus Sulfotelmatobacter kueseliae</name>
    <dbReference type="NCBI Taxonomy" id="2042962"/>
    <lineage>
        <taxon>Bacteria</taxon>
        <taxon>Pseudomonadati</taxon>
        <taxon>Acidobacteriota</taxon>
        <taxon>Terriglobia</taxon>
        <taxon>Terriglobales</taxon>
        <taxon>Candidatus Korobacteraceae</taxon>
        <taxon>Candidatus Sulfotelmatobacter</taxon>
    </lineage>
</organism>
<dbReference type="PANTHER" id="PTHR10151">
    <property type="entry name" value="ECTONUCLEOTIDE PYROPHOSPHATASE/PHOSPHODIESTERASE"/>
    <property type="match status" value="1"/>
</dbReference>
<keyword evidence="1 4" id="KW-0597">Phosphoprotein</keyword>
<dbReference type="PIRSF" id="PIRSF031924">
    <property type="entry name" value="Pi-irrepressible_AP"/>
    <property type="match status" value="1"/>
</dbReference>
<evidence type="ECO:0000313" key="6">
    <source>
        <dbReference type="EMBL" id="SPF45278.1"/>
    </source>
</evidence>
<dbReference type="Pfam" id="PF01663">
    <property type="entry name" value="Phosphodiest"/>
    <property type="match status" value="1"/>
</dbReference>
<dbReference type="SUPFAM" id="SSF53649">
    <property type="entry name" value="Alkaline phosphatase-like"/>
    <property type="match status" value="1"/>
</dbReference>
<name>A0A2U3L078_9BACT</name>
<accession>A0A2U3L078</accession>
<dbReference type="GO" id="GO:0004035">
    <property type="term" value="F:alkaline phosphatase activity"/>
    <property type="evidence" value="ECO:0007669"/>
    <property type="project" value="InterPro"/>
</dbReference>
<dbReference type="AlphaFoldDB" id="A0A2U3L078"/>
<dbReference type="Gene3D" id="3.30.1360.150">
    <property type="match status" value="1"/>
</dbReference>
<dbReference type="InterPro" id="IPR017850">
    <property type="entry name" value="Alkaline_phosphatase_core_sf"/>
</dbReference>
<feature type="binding site" evidence="5">
    <location>
        <position position="109"/>
    </location>
    <ligand>
        <name>substrate</name>
    </ligand>
</feature>
<dbReference type="Gene3D" id="3.40.720.10">
    <property type="entry name" value="Alkaline Phosphatase, subunit A"/>
    <property type="match status" value="1"/>
</dbReference>
<proteinExistence type="predicted"/>
<feature type="binding site" evidence="5">
    <location>
        <begin position="170"/>
        <end position="172"/>
    </location>
    <ligand>
        <name>substrate</name>
    </ligand>
</feature>
<keyword evidence="2" id="KW-0479">Metal-binding</keyword>
<gene>
    <name evidence="6" type="ORF">SBA1_570020</name>
</gene>
<dbReference type="CDD" id="cd16016">
    <property type="entry name" value="AP-SPAP"/>
    <property type="match status" value="1"/>
</dbReference>
<reference evidence="7" key="1">
    <citation type="submission" date="2018-02" db="EMBL/GenBank/DDBJ databases">
        <authorList>
            <person name="Hausmann B."/>
        </authorList>
    </citation>
    <scope>NUCLEOTIDE SEQUENCE [LARGE SCALE GENOMIC DNA]</scope>
    <source>
        <strain evidence="7">Peat soil MAG SbA1</strain>
    </source>
</reference>
<evidence type="ECO:0000256" key="5">
    <source>
        <dbReference type="PIRSR" id="PIRSR031924-51"/>
    </source>
</evidence>
<feature type="active site" description="Phosphothreonine intermediate" evidence="4">
    <location>
        <position position="88"/>
    </location>
</feature>
<evidence type="ECO:0000256" key="2">
    <source>
        <dbReference type="ARBA" id="ARBA00022723"/>
    </source>
</evidence>
<protein>
    <submittedName>
        <fullName evidence="6">Type I phosphodiesterase/nucleotide pyrophosphatase</fullName>
    </submittedName>
</protein>
<dbReference type="PANTHER" id="PTHR10151:SF120">
    <property type="entry name" value="BIS(5'-ADENOSYL)-TRIPHOSPHATASE"/>
    <property type="match status" value="1"/>
</dbReference>